<dbReference type="EMBL" id="JAUSWV010000001">
    <property type="protein sequence ID" value="MDQ0577994.1"/>
    <property type="molecule type" value="Genomic_DNA"/>
</dbReference>
<keyword evidence="2" id="KW-1185">Reference proteome</keyword>
<dbReference type="SUPFAM" id="SSF54506">
    <property type="entry name" value="Diaminopimelate epimerase-like"/>
    <property type="match status" value="1"/>
</dbReference>
<dbReference type="InterPro" id="IPR003719">
    <property type="entry name" value="Phenazine_PhzF-like"/>
</dbReference>
<dbReference type="GO" id="GO:0102943">
    <property type="term" value="F:trans-2,3-dihydro-3-hydroxy-anthranilate isomerase activity"/>
    <property type="evidence" value="ECO:0007669"/>
    <property type="project" value="UniProtKB-EC"/>
</dbReference>
<dbReference type="EC" id="5.3.3.17" evidence="1"/>
<accession>A0ABU0NFX0</accession>
<dbReference type="Gene3D" id="3.10.310.10">
    <property type="entry name" value="Diaminopimelate Epimerase, Chain A, domain 1"/>
    <property type="match status" value="2"/>
</dbReference>
<reference evidence="1 2" key="1">
    <citation type="submission" date="2023-07" db="EMBL/GenBank/DDBJ databases">
        <title>Comparative genomics of wheat-associated soil bacteria to identify genetic determinants of phenazine resistance.</title>
        <authorList>
            <person name="Mouncey N."/>
        </authorList>
    </citation>
    <scope>NUCLEOTIDE SEQUENCE [LARGE SCALE GENOMIC DNA]</scope>
    <source>
        <strain evidence="1 2">B2I6</strain>
    </source>
</reference>
<dbReference type="PANTHER" id="PTHR13774:SF32">
    <property type="entry name" value="ANTISENSE-ENHANCING SEQUENCE 1"/>
    <property type="match status" value="1"/>
</dbReference>
<name>A0ABU0NFX0_STRRH</name>
<evidence type="ECO:0000313" key="2">
    <source>
        <dbReference type="Proteomes" id="UP001230654"/>
    </source>
</evidence>
<comment type="caution">
    <text evidence="1">The sequence shown here is derived from an EMBL/GenBank/DDBJ whole genome shotgun (WGS) entry which is preliminary data.</text>
</comment>
<dbReference type="Pfam" id="PF02567">
    <property type="entry name" value="PhzC-PhzF"/>
    <property type="match status" value="1"/>
</dbReference>
<proteinExistence type="predicted"/>
<sequence>MQQPLAHGAFEPAELVAESGLAVTEGRGGPADASGPHGAVECAQQCRFEIGSHNDMLCPLCSGRGFRSFRPIGSVGPMHYFHVDVFSGTPFSGNSLAVFPGAAGLTGSQMQRITEEMRHFESIFLDQKNEAGDAWRARVFDLSEELDFAGHPVIGAASVLHAVAGGDTSRTWSLELKARTVEVVTERRGHGRYASVLDQGPPQFLGRPVLNDLASWFCLDEEDLHAELRPEIVSTGLRYLIVPVRTGALKRARIRSDIAGPLAQVGAQFGYLLDADALEGRHWNNDGVVEDVATGSAAGCVAAYLRRHGRLGDGDQQVLRQGQFCGRPSEMTISAHGGPQDIASVRVGGEVAVVARGRLEGLPQ</sequence>
<keyword evidence="1" id="KW-0413">Isomerase</keyword>
<dbReference type="Proteomes" id="UP001230654">
    <property type="component" value="Unassembled WGS sequence"/>
</dbReference>
<organism evidence="1 2">
    <name type="scientific">Streptomyces rishiriensis</name>
    <dbReference type="NCBI Taxonomy" id="68264"/>
    <lineage>
        <taxon>Bacteria</taxon>
        <taxon>Bacillati</taxon>
        <taxon>Actinomycetota</taxon>
        <taxon>Actinomycetes</taxon>
        <taxon>Kitasatosporales</taxon>
        <taxon>Streptomycetaceae</taxon>
        <taxon>Streptomyces</taxon>
    </lineage>
</organism>
<dbReference type="NCBIfam" id="TIGR00654">
    <property type="entry name" value="PhzF_family"/>
    <property type="match status" value="1"/>
</dbReference>
<evidence type="ECO:0000313" key="1">
    <source>
        <dbReference type="EMBL" id="MDQ0577994.1"/>
    </source>
</evidence>
<protein>
    <submittedName>
        <fullName evidence="1">Trans-2,3-dihydro-3-hydroxyanthranilate isomerase</fullName>
        <ecNumber evidence="1">5.3.3.17</ecNumber>
    </submittedName>
</protein>
<dbReference type="PANTHER" id="PTHR13774">
    <property type="entry name" value="PHENAZINE BIOSYNTHESIS PROTEIN"/>
    <property type="match status" value="1"/>
</dbReference>
<gene>
    <name evidence="1" type="ORF">QF030_000172</name>
</gene>